<keyword evidence="4 9" id="KW-0521">NADP</keyword>
<dbReference type="GO" id="GO:0070402">
    <property type="term" value="F:NADPH binding"/>
    <property type="evidence" value="ECO:0007669"/>
    <property type="project" value="InterPro"/>
</dbReference>
<dbReference type="NCBIfam" id="TIGR00243">
    <property type="entry name" value="Dxr"/>
    <property type="match status" value="1"/>
</dbReference>
<dbReference type="Proteomes" id="UP000247763">
    <property type="component" value="Chromosome"/>
</dbReference>
<feature type="binding site" evidence="9">
    <location>
        <position position="224"/>
    </location>
    <ligand>
        <name>1-deoxy-D-xylulose 5-phosphate</name>
        <dbReference type="ChEBI" id="CHEBI:57792"/>
    </ligand>
</feature>
<dbReference type="Gene3D" id="3.40.50.720">
    <property type="entry name" value="NAD(P)-binding Rossmann-like Domain"/>
    <property type="match status" value="1"/>
</dbReference>
<dbReference type="Pfam" id="PF02670">
    <property type="entry name" value="DXP_reductoisom"/>
    <property type="match status" value="1"/>
</dbReference>
<dbReference type="PIRSF" id="PIRSF006205">
    <property type="entry name" value="Dxp_reductismrs"/>
    <property type="match status" value="1"/>
</dbReference>
<feature type="binding site" evidence="9">
    <location>
        <position position="44"/>
    </location>
    <ligand>
        <name>NADPH</name>
        <dbReference type="ChEBI" id="CHEBI:57783"/>
    </ligand>
</feature>
<evidence type="ECO:0000256" key="10">
    <source>
        <dbReference type="SAM" id="MobiDB-lite"/>
    </source>
</evidence>
<feature type="binding site" evidence="9">
    <location>
        <position position="220"/>
    </location>
    <ligand>
        <name>1-deoxy-D-xylulose 5-phosphate</name>
        <dbReference type="ChEBI" id="CHEBI:57792"/>
    </ligand>
</feature>
<dbReference type="EMBL" id="CP029479">
    <property type="protein sequence ID" value="AWM77527.1"/>
    <property type="molecule type" value="Genomic_DNA"/>
</dbReference>
<feature type="binding site" evidence="9">
    <location>
        <position position="155"/>
    </location>
    <ligand>
        <name>1-deoxy-D-xylulose 5-phosphate</name>
        <dbReference type="ChEBI" id="CHEBI:57792"/>
    </ligand>
</feature>
<comment type="pathway">
    <text evidence="1 9">Isoprenoid biosynthesis; isopentenyl diphosphate biosynthesis via DXP pathway; isopentenyl diphosphate from 1-deoxy-D-xylulose 5-phosphate: step 1/6.</text>
</comment>
<evidence type="ECO:0000259" key="13">
    <source>
        <dbReference type="Pfam" id="PF13288"/>
    </source>
</evidence>
<dbReference type="RefSeq" id="WP_110450094.1">
    <property type="nucleotide sequence ID" value="NZ_CP029479.1"/>
</dbReference>
<comment type="similarity">
    <text evidence="2 9">Belongs to the DXR family.</text>
</comment>
<dbReference type="AlphaFoldDB" id="A0A2Z3HP61"/>
<dbReference type="OrthoDB" id="9806546at2"/>
<comment type="catalytic activity">
    <reaction evidence="8">
        <text>2-C-methyl-D-erythritol 4-phosphate + NADP(+) = 1-deoxy-D-xylulose 5-phosphate + NADPH + H(+)</text>
        <dbReference type="Rhea" id="RHEA:13717"/>
        <dbReference type="ChEBI" id="CHEBI:15378"/>
        <dbReference type="ChEBI" id="CHEBI:57783"/>
        <dbReference type="ChEBI" id="CHEBI:57792"/>
        <dbReference type="ChEBI" id="CHEBI:58262"/>
        <dbReference type="ChEBI" id="CHEBI:58349"/>
        <dbReference type="EC" id="1.1.1.267"/>
    </reaction>
    <physiologicalReaction direction="right-to-left" evidence="8">
        <dbReference type="Rhea" id="RHEA:13719"/>
    </physiologicalReaction>
</comment>
<dbReference type="KEGG" id="phb:HYN04_06965"/>
<dbReference type="GO" id="GO:0051484">
    <property type="term" value="P:isopentenyl diphosphate biosynthetic process, methylerythritol 4-phosphate pathway involved in terpenoid biosynthetic process"/>
    <property type="evidence" value="ECO:0007669"/>
    <property type="project" value="TreeGrafter"/>
</dbReference>
<feature type="binding site" evidence="9">
    <location>
        <position position="202"/>
    </location>
    <ligand>
        <name>1-deoxy-D-xylulose 5-phosphate</name>
        <dbReference type="ChEBI" id="CHEBI:57792"/>
    </ligand>
</feature>
<dbReference type="Gene3D" id="1.10.1740.10">
    <property type="match status" value="1"/>
</dbReference>
<evidence type="ECO:0000256" key="5">
    <source>
        <dbReference type="ARBA" id="ARBA00023002"/>
    </source>
</evidence>
<dbReference type="InterPro" id="IPR036291">
    <property type="entry name" value="NAD(P)-bd_dom_sf"/>
</dbReference>
<reference evidence="15" key="1">
    <citation type="submission" date="2018-05" db="EMBL/GenBank/DDBJ databases">
        <title>Genome sequencing of Phenylobacterium sp. HYN0004.</title>
        <authorList>
            <person name="Yi H."/>
            <person name="Baek C."/>
        </authorList>
    </citation>
    <scope>NUCLEOTIDE SEQUENCE [LARGE SCALE GENOMIC DNA]</scope>
    <source>
        <strain evidence="15">HYN0004</strain>
    </source>
</reference>
<feature type="region of interest" description="Disordered" evidence="10">
    <location>
        <begin position="363"/>
        <end position="382"/>
    </location>
</feature>
<evidence type="ECO:0000256" key="4">
    <source>
        <dbReference type="ARBA" id="ARBA00022857"/>
    </source>
</evidence>
<evidence type="ECO:0000256" key="2">
    <source>
        <dbReference type="ARBA" id="ARBA00006825"/>
    </source>
</evidence>
<feature type="binding site" evidence="9">
    <location>
        <position position="42"/>
    </location>
    <ligand>
        <name>NADPH</name>
        <dbReference type="ChEBI" id="CHEBI:57783"/>
    </ligand>
</feature>
<dbReference type="InterPro" id="IPR036169">
    <property type="entry name" value="DXPR_C_sf"/>
</dbReference>
<evidence type="ECO:0000256" key="8">
    <source>
        <dbReference type="ARBA" id="ARBA00048543"/>
    </source>
</evidence>
<feature type="binding site" evidence="9">
    <location>
        <position position="221"/>
    </location>
    <ligand>
        <name>1-deoxy-D-xylulose 5-phosphate</name>
        <dbReference type="ChEBI" id="CHEBI:57792"/>
    </ligand>
</feature>
<dbReference type="EC" id="1.1.1.267" evidence="9"/>
<evidence type="ECO:0000259" key="11">
    <source>
        <dbReference type="Pfam" id="PF02670"/>
    </source>
</evidence>
<dbReference type="FunFam" id="3.40.50.720:FF:000045">
    <property type="entry name" value="1-deoxy-D-xylulose 5-phosphate reductoisomerase"/>
    <property type="match status" value="1"/>
</dbReference>
<feature type="binding site" evidence="9">
    <location>
        <position position="215"/>
    </location>
    <ligand>
        <name>1-deoxy-D-xylulose 5-phosphate</name>
        <dbReference type="ChEBI" id="CHEBI:57792"/>
    </ligand>
</feature>
<keyword evidence="3 9" id="KW-0479">Metal-binding</keyword>
<dbReference type="UniPathway" id="UPA00056">
    <property type="reaction ID" value="UER00092"/>
</dbReference>
<dbReference type="InterPro" id="IPR013512">
    <property type="entry name" value="DXP_reductoisomerase_N"/>
</dbReference>
<feature type="binding site" evidence="9">
    <location>
        <position position="179"/>
    </location>
    <ligand>
        <name>1-deoxy-D-xylulose 5-phosphate</name>
        <dbReference type="ChEBI" id="CHEBI:57792"/>
    </ligand>
</feature>
<feature type="binding site" evidence="9">
    <location>
        <position position="155"/>
    </location>
    <ligand>
        <name>Mn(2+)</name>
        <dbReference type="ChEBI" id="CHEBI:29035"/>
    </ligand>
</feature>
<gene>
    <name evidence="9" type="primary">dxr</name>
    <name evidence="14" type="ORF">HYN04_06965</name>
</gene>
<dbReference type="Pfam" id="PF13288">
    <property type="entry name" value="DXPR_C"/>
    <property type="match status" value="1"/>
</dbReference>
<dbReference type="GO" id="GO:0030145">
    <property type="term" value="F:manganese ion binding"/>
    <property type="evidence" value="ECO:0007669"/>
    <property type="project" value="TreeGrafter"/>
</dbReference>
<feature type="compositionally biased region" description="Acidic residues" evidence="10">
    <location>
        <begin position="368"/>
        <end position="380"/>
    </location>
</feature>
<dbReference type="SUPFAM" id="SSF51735">
    <property type="entry name" value="NAD(P)-binding Rossmann-fold domains"/>
    <property type="match status" value="1"/>
</dbReference>
<dbReference type="SUPFAM" id="SSF55347">
    <property type="entry name" value="Glyceraldehyde-3-phosphate dehydrogenase-like, C-terminal domain"/>
    <property type="match status" value="1"/>
</dbReference>
<keyword evidence="5 9" id="KW-0560">Oxidoreductase</keyword>
<accession>A0A2Z3HP61</accession>
<keyword evidence="7 9" id="KW-0414">Isoprene biosynthesis</keyword>
<evidence type="ECO:0000256" key="1">
    <source>
        <dbReference type="ARBA" id="ARBA00005094"/>
    </source>
</evidence>
<keyword evidence="15" id="KW-1185">Reference proteome</keyword>
<feature type="binding site" evidence="9">
    <location>
        <position position="128"/>
    </location>
    <ligand>
        <name>1-deoxy-D-xylulose 5-phosphate</name>
        <dbReference type="ChEBI" id="CHEBI:57792"/>
    </ligand>
</feature>
<keyword evidence="9" id="KW-0460">Magnesium</keyword>
<dbReference type="SUPFAM" id="SSF69055">
    <property type="entry name" value="1-deoxy-D-xylulose-5-phosphate reductoisomerase, C-terminal domain"/>
    <property type="match status" value="1"/>
</dbReference>
<sequence>MGALSPSRTVSILGSTGSVGVSTLDLLEAVGRPVRIRALTGGRNVALLAEQALKWRPEVVVIADPAGVSELQQRLAGSGVTVEAGEAAVVSAAALPADWVMSSIVGFAGLAPTLAAVDAGAIVALANKESLVCAGPALLRRARMSGGALIPVDSEHSAIFQALDPRHAASVARLVLTASGGPFRTWSAERMATATPEEAVAHPNWDMGRKISVDSATMMNKGLEMIEAAFLFGVEADRIDVVVHPESILHSLVEYADGSSLAQLGTPDMRTPIAVAFAWPDRLAWPAPRLDLGQLGRLTFEAPDPVRFPALDLARQALRAGGAAPGLLNAANEVAVEAFLDRRIGYLDIASIVSETLDKAGSKHLGDDMPDDSPDNAPDDILERAREVDRIGRRLAEGAVKARLARGAA</sequence>
<protein>
    <recommendedName>
        <fullName evidence="9">1-deoxy-D-xylulose 5-phosphate reductoisomerase</fullName>
        <shortName evidence="9">DXP reductoisomerase</shortName>
        <ecNumber evidence="9">1.1.1.267</ecNumber>
    </recommendedName>
    <alternativeName>
        <fullName evidence="9">1-deoxyxylulose-5-phosphate reductoisomerase</fullName>
    </alternativeName>
    <alternativeName>
        <fullName evidence="9">2-C-methyl-D-erythritol 4-phosphate synthase</fullName>
    </alternativeName>
</protein>
<feature type="binding site" evidence="9">
    <location>
        <position position="127"/>
    </location>
    <ligand>
        <name>NADPH</name>
        <dbReference type="ChEBI" id="CHEBI:57783"/>
    </ligand>
</feature>
<feature type="binding site" evidence="9">
    <location>
        <position position="43"/>
    </location>
    <ligand>
        <name>NADPH</name>
        <dbReference type="ChEBI" id="CHEBI:57783"/>
    </ligand>
</feature>
<dbReference type="InterPro" id="IPR026877">
    <property type="entry name" value="DXPR_C"/>
</dbReference>
<evidence type="ECO:0000256" key="7">
    <source>
        <dbReference type="ARBA" id="ARBA00023229"/>
    </source>
</evidence>
<dbReference type="InterPro" id="IPR003821">
    <property type="entry name" value="DXP_reductoisomerase"/>
</dbReference>
<keyword evidence="14" id="KW-0413">Isomerase</keyword>
<dbReference type="GO" id="GO:0016853">
    <property type="term" value="F:isomerase activity"/>
    <property type="evidence" value="ECO:0007669"/>
    <property type="project" value="UniProtKB-KW"/>
</dbReference>
<feature type="binding site" evidence="9">
    <location>
        <position position="224"/>
    </location>
    <ligand>
        <name>Mn(2+)</name>
        <dbReference type="ChEBI" id="CHEBI:29035"/>
    </ligand>
</feature>
<keyword evidence="6 9" id="KW-0464">Manganese</keyword>
<feature type="binding site" evidence="9">
    <location>
        <position position="154"/>
    </location>
    <ligand>
        <name>1-deoxy-D-xylulose 5-phosphate</name>
        <dbReference type="ChEBI" id="CHEBI:57792"/>
    </ligand>
</feature>
<dbReference type="PANTHER" id="PTHR30525">
    <property type="entry name" value="1-DEOXY-D-XYLULOSE 5-PHOSPHATE REDUCTOISOMERASE"/>
    <property type="match status" value="1"/>
</dbReference>
<dbReference type="InterPro" id="IPR013644">
    <property type="entry name" value="DXP_reductoisomerase_C"/>
</dbReference>
<dbReference type="Pfam" id="PF08436">
    <property type="entry name" value="DXP_redisom_C"/>
    <property type="match status" value="1"/>
</dbReference>
<organism evidence="14 15">
    <name type="scientific">Phenylobacterium parvum</name>
    <dbReference type="NCBI Taxonomy" id="2201350"/>
    <lineage>
        <taxon>Bacteria</taxon>
        <taxon>Pseudomonadati</taxon>
        <taxon>Pseudomonadota</taxon>
        <taxon>Alphaproteobacteria</taxon>
        <taxon>Caulobacterales</taxon>
        <taxon>Caulobacteraceae</taxon>
        <taxon>Phenylobacterium</taxon>
    </lineage>
</organism>
<feature type="binding site" evidence="9">
    <location>
        <position position="153"/>
    </location>
    <ligand>
        <name>Mn(2+)</name>
        <dbReference type="ChEBI" id="CHEBI:29035"/>
    </ligand>
</feature>
<evidence type="ECO:0000259" key="12">
    <source>
        <dbReference type="Pfam" id="PF08436"/>
    </source>
</evidence>
<feature type="domain" description="1-deoxy-D-xylulose 5-phosphate reductoisomerase C-terminal" evidence="12">
    <location>
        <begin position="149"/>
        <end position="232"/>
    </location>
</feature>
<feature type="binding site" evidence="9">
    <location>
        <position position="129"/>
    </location>
    <ligand>
        <name>NADPH</name>
        <dbReference type="ChEBI" id="CHEBI:57783"/>
    </ligand>
</feature>
<comment type="cofactor">
    <cofactor evidence="9">
        <name>Mg(2+)</name>
        <dbReference type="ChEBI" id="CHEBI:18420"/>
    </cofactor>
    <cofactor evidence="9">
        <name>Mn(2+)</name>
        <dbReference type="ChEBI" id="CHEBI:29035"/>
    </cofactor>
</comment>
<evidence type="ECO:0000256" key="9">
    <source>
        <dbReference type="HAMAP-Rule" id="MF_00183"/>
    </source>
</evidence>
<dbReference type="PANTHER" id="PTHR30525:SF0">
    <property type="entry name" value="1-DEOXY-D-XYLULOSE 5-PHOSPHATE REDUCTOISOMERASE, CHLOROPLASTIC"/>
    <property type="match status" value="1"/>
</dbReference>
<feature type="domain" description="1-deoxy-D-xylulose 5-phosphate reductoisomerase N-terminal" evidence="11">
    <location>
        <begin position="10"/>
        <end position="135"/>
    </location>
</feature>
<feature type="binding site" evidence="9">
    <location>
        <position position="18"/>
    </location>
    <ligand>
        <name>NADPH</name>
        <dbReference type="ChEBI" id="CHEBI:57783"/>
    </ligand>
</feature>
<feature type="binding site" evidence="9">
    <location>
        <position position="208"/>
    </location>
    <ligand>
        <name>NADPH</name>
        <dbReference type="ChEBI" id="CHEBI:57783"/>
    </ligand>
</feature>
<feature type="binding site" evidence="9">
    <location>
        <position position="17"/>
    </location>
    <ligand>
        <name>NADPH</name>
        <dbReference type="ChEBI" id="CHEBI:57783"/>
    </ligand>
</feature>
<evidence type="ECO:0000313" key="15">
    <source>
        <dbReference type="Proteomes" id="UP000247763"/>
    </source>
</evidence>
<comment type="function">
    <text evidence="9">Catalyzes the NADPH-dependent rearrangement and reduction of 1-deoxy-D-xylulose-5-phosphate (DXP) to 2-C-methyl-D-erythritol 4-phosphate (MEP).</text>
</comment>
<feature type="binding site" evidence="9">
    <location>
        <position position="19"/>
    </location>
    <ligand>
        <name>NADPH</name>
        <dbReference type="ChEBI" id="CHEBI:57783"/>
    </ligand>
</feature>
<evidence type="ECO:0000256" key="6">
    <source>
        <dbReference type="ARBA" id="ARBA00023211"/>
    </source>
</evidence>
<name>A0A2Z3HP61_9CAUL</name>
<dbReference type="HAMAP" id="MF_00183">
    <property type="entry name" value="DXP_reductoisom"/>
    <property type="match status" value="1"/>
</dbReference>
<feature type="domain" description="DXP reductoisomerase C-terminal" evidence="13">
    <location>
        <begin position="264"/>
        <end position="371"/>
    </location>
</feature>
<feature type="binding site" evidence="9">
    <location>
        <position position="16"/>
    </location>
    <ligand>
        <name>NADPH</name>
        <dbReference type="ChEBI" id="CHEBI:57783"/>
    </ligand>
</feature>
<dbReference type="GO" id="GO:0030604">
    <property type="term" value="F:1-deoxy-D-xylulose-5-phosphate reductoisomerase activity"/>
    <property type="evidence" value="ECO:0007669"/>
    <property type="project" value="UniProtKB-UniRule"/>
</dbReference>
<proteinExistence type="inferred from homology"/>
<evidence type="ECO:0000256" key="3">
    <source>
        <dbReference type="ARBA" id="ARBA00022723"/>
    </source>
</evidence>
<evidence type="ECO:0000313" key="14">
    <source>
        <dbReference type="EMBL" id="AWM77527.1"/>
    </source>
</evidence>